<dbReference type="AlphaFoldDB" id="A0AAJ0XA72"/>
<reference evidence="1" key="1">
    <citation type="submission" date="2017-08" db="EMBL/GenBank/DDBJ databases">
        <authorList>
            <person name="Imhoff J.F."/>
            <person name="Rahn T."/>
            <person name="Kuenzel S."/>
            <person name="Neulinger S.C."/>
        </authorList>
    </citation>
    <scope>NUCLEOTIDE SEQUENCE</scope>
    <source>
        <strain evidence="1">DSM 11080</strain>
    </source>
</reference>
<evidence type="ECO:0000313" key="2">
    <source>
        <dbReference type="Proteomes" id="UP001296776"/>
    </source>
</evidence>
<name>A0AAJ0XA72_9GAMM</name>
<organism evidence="1 2">
    <name type="scientific">Halochromatium glycolicum</name>
    <dbReference type="NCBI Taxonomy" id="85075"/>
    <lineage>
        <taxon>Bacteria</taxon>
        <taxon>Pseudomonadati</taxon>
        <taxon>Pseudomonadota</taxon>
        <taxon>Gammaproteobacteria</taxon>
        <taxon>Chromatiales</taxon>
        <taxon>Chromatiaceae</taxon>
        <taxon>Halochromatium</taxon>
    </lineage>
</organism>
<reference evidence="1" key="2">
    <citation type="journal article" date="2020" name="Microorganisms">
        <title>Osmotic Adaptation and Compatible Solute Biosynthesis of Phototrophic Bacteria as Revealed from Genome Analyses.</title>
        <authorList>
            <person name="Imhoff J.F."/>
            <person name="Rahn T."/>
            <person name="Kunzel S."/>
            <person name="Keller A."/>
            <person name="Neulinger S.C."/>
        </authorList>
    </citation>
    <scope>NUCLEOTIDE SEQUENCE</scope>
    <source>
        <strain evidence="1">DSM 11080</strain>
    </source>
</reference>
<comment type="caution">
    <text evidence="1">The sequence shown here is derived from an EMBL/GenBank/DDBJ whole genome shotgun (WGS) entry which is preliminary data.</text>
</comment>
<protein>
    <submittedName>
        <fullName evidence="1">Uncharacterized protein</fullName>
    </submittedName>
</protein>
<gene>
    <name evidence="1" type="ORF">CKO40_08085</name>
</gene>
<dbReference type="EMBL" id="NRSJ01000011">
    <property type="protein sequence ID" value="MBK1704497.1"/>
    <property type="molecule type" value="Genomic_DNA"/>
</dbReference>
<dbReference type="RefSeq" id="WP_200345703.1">
    <property type="nucleotide sequence ID" value="NZ_NRSJ01000011.1"/>
</dbReference>
<dbReference type="Proteomes" id="UP001296776">
    <property type="component" value="Unassembled WGS sequence"/>
</dbReference>
<accession>A0AAJ0XA72</accession>
<proteinExistence type="predicted"/>
<keyword evidence="2" id="KW-1185">Reference proteome</keyword>
<evidence type="ECO:0000313" key="1">
    <source>
        <dbReference type="EMBL" id="MBK1704497.1"/>
    </source>
</evidence>
<sequence>MAGANDQAHRIHHNSRISSLSGLPRRSIAGYLTELGSCCAVGSIALEAIAATLSGPDLFITAPKLREAYE</sequence>